<gene>
    <name evidence="4" type="primary">ypeB</name>
    <name evidence="4" type="ORF">ACFP7A_08480</name>
</gene>
<evidence type="ECO:0000313" key="4">
    <source>
        <dbReference type="EMBL" id="MFC6386636.1"/>
    </source>
</evidence>
<evidence type="ECO:0000259" key="3">
    <source>
        <dbReference type="Pfam" id="PF20769"/>
    </source>
</evidence>
<reference evidence="5" key="1">
    <citation type="journal article" date="2019" name="Int. J. Syst. Evol. Microbiol.">
        <title>The Global Catalogue of Microorganisms (GCM) 10K type strain sequencing project: providing services to taxonomists for standard genome sequencing and annotation.</title>
        <authorList>
            <consortium name="The Broad Institute Genomics Platform"/>
            <consortium name="The Broad Institute Genome Sequencing Center for Infectious Disease"/>
            <person name="Wu L."/>
            <person name="Ma J."/>
        </authorList>
    </citation>
    <scope>NUCLEOTIDE SEQUENCE [LARGE SCALE GENOMIC DNA]</scope>
    <source>
        <strain evidence="5">CCUG 42001</strain>
    </source>
</reference>
<sequence>MNRRLWITLMSGAVALLVISLGVWAYQEHQMKKAVMIHAENHYQQAFHELTYYVDSLEESLGMSLAMQSRETMRPQLVESWRLSALAHAAANELPLTLLPFNRTNEFLSHVGEFTYNTGVKTTNDRPLSKKEYKNLQKLYSESMSIRDGLRDVQSEVMTHHLHWMDVEWALKENKGNKDNQVIDGMKRIDGQATEYTQSFSPENPRNVVLEKKKINPMKGPIVTKEQAVAHLKKWMALNHTKLTKISETGKGSNTPAYEISMQHHRRNLNASVTKKGGHVIWFLFERSIQKENLSLYEASQKSEAYLKQHQIKNMALTKRNKYNGVAVLTYVLKRNNVRIYPASMRIKVALDNGEIIAFDQTDYLFNKYDDVPLSPKINEQQARKQLNSNLKIQESNLAVFQNPLLKNVLCYEFIATKDNDTYRVMINADNGDQEKIEMLKD</sequence>
<keyword evidence="1" id="KW-0812">Transmembrane</keyword>
<dbReference type="EMBL" id="JBHSTQ010000007">
    <property type="protein sequence ID" value="MFC6386636.1"/>
    <property type="molecule type" value="Genomic_DNA"/>
</dbReference>
<keyword evidence="5" id="KW-1185">Reference proteome</keyword>
<dbReference type="Pfam" id="PF14620">
    <property type="entry name" value="YPEB_PepSY1-2"/>
    <property type="match status" value="1"/>
</dbReference>
<dbReference type="InterPro" id="IPR048402">
    <property type="entry name" value="YpeB_N"/>
</dbReference>
<dbReference type="Proteomes" id="UP001596267">
    <property type="component" value="Unassembled WGS sequence"/>
</dbReference>
<comment type="caution">
    <text evidence="4">The sequence shown here is derived from an EMBL/GenBank/DDBJ whole genome shotgun (WGS) entry which is preliminary data.</text>
</comment>
<feature type="transmembrane region" description="Helical" evidence="1">
    <location>
        <begin position="6"/>
        <end position="26"/>
    </location>
</feature>
<protein>
    <submittedName>
        <fullName evidence="4">Germination protein YpeB</fullName>
    </submittedName>
</protein>
<keyword evidence="1" id="KW-1133">Transmembrane helix</keyword>
<name>A0ABW1WG43_9BACL</name>
<feature type="domain" description="Sporulation protein YpeB PepSY1 and PepSY2" evidence="2">
    <location>
        <begin position="185"/>
        <end position="369"/>
    </location>
</feature>
<organism evidence="4 5">
    <name type="scientific">Sporolactobacillus kofuensis</name>
    <dbReference type="NCBI Taxonomy" id="269672"/>
    <lineage>
        <taxon>Bacteria</taxon>
        <taxon>Bacillati</taxon>
        <taxon>Bacillota</taxon>
        <taxon>Bacilli</taxon>
        <taxon>Bacillales</taxon>
        <taxon>Sporolactobacillaceae</taxon>
        <taxon>Sporolactobacillus</taxon>
    </lineage>
</organism>
<dbReference type="RefSeq" id="WP_253076922.1">
    <property type="nucleotide sequence ID" value="NZ_JAMXWN010000013.1"/>
</dbReference>
<accession>A0ABW1WG43</accession>
<dbReference type="Pfam" id="PF20769">
    <property type="entry name" value="YPEB_N"/>
    <property type="match status" value="1"/>
</dbReference>
<dbReference type="InterPro" id="IPR014239">
    <property type="entry name" value="YpeB_PepSY1-2"/>
</dbReference>
<proteinExistence type="predicted"/>
<evidence type="ECO:0000313" key="5">
    <source>
        <dbReference type="Proteomes" id="UP001596267"/>
    </source>
</evidence>
<keyword evidence="1" id="KW-0472">Membrane</keyword>
<evidence type="ECO:0000259" key="2">
    <source>
        <dbReference type="Pfam" id="PF14620"/>
    </source>
</evidence>
<dbReference type="NCBIfam" id="TIGR02889">
    <property type="entry name" value="spore_YpeB"/>
    <property type="match status" value="1"/>
</dbReference>
<feature type="domain" description="Sporulation protein YpeB N-terminal" evidence="3">
    <location>
        <begin position="32"/>
        <end position="166"/>
    </location>
</feature>
<evidence type="ECO:0000256" key="1">
    <source>
        <dbReference type="SAM" id="Phobius"/>
    </source>
</evidence>